<feature type="domain" description="Integrase catalytic" evidence="4">
    <location>
        <begin position="51"/>
        <end position="177"/>
    </location>
</feature>
<dbReference type="SUPFAM" id="SSF53098">
    <property type="entry name" value="Ribonuclease H-like"/>
    <property type="match status" value="1"/>
</dbReference>
<accession>A0ABY9D9K3</accession>
<protein>
    <recommendedName>
        <fullName evidence="4">Integrase catalytic domain-containing protein</fullName>
    </recommendedName>
</protein>
<name>A0ABY9D9K3_VITVI</name>
<feature type="region of interest" description="Disordered" evidence="3">
    <location>
        <begin position="315"/>
        <end position="340"/>
    </location>
</feature>
<dbReference type="PANTHER" id="PTHR42648">
    <property type="entry name" value="TRANSPOSASE, PUTATIVE-RELATED"/>
    <property type="match status" value="1"/>
</dbReference>
<dbReference type="InterPro" id="IPR057670">
    <property type="entry name" value="SH3_retrovirus"/>
</dbReference>
<organism evidence="5 6">
    <name type="scientific">Vitis vinifera</name>
    <name type="common">Grape</name>
    <dbReference type="NCBI Taxonomy" id="29760"/>
    <lineage>
        <taxon>Eukaryota</taxon>
        <taxon>Viridiplantae</taxon>
        <taxon>Streptophyta</taxon>
        <taxon>Embryophyta</taxon>
        <taxon>Tracheophyta</taxon>
        <taxon>Spermatophyta</taxon>
        <taxon>Magnoliopsida</taxon>
        <taxon>eudicotyledons</taxon>
        <taxon>Gunneridae</taxon>
        <taxon>Pentapetalae</taxon>
        <taxon>rosids</taxon>
        <taxon>Vitales</taxon>
        <taxon>Vitaceae</taxon>
        <taxon>Viteae</taxon>
        <taxon>Vitis</taxon>
    </lineage>
</organism>
<sequence length="693" mass="78286">MHAAANGTGCLFSDSNVIAATIGTGCIHRSAARLPHSQVKDASTEALDKHEALDAFKVFKAEVEKQYGKQIKIVRSDRGGEYYGRYLEDGQSPGPFAKFLQEHGIVAQYTMPGSPDQNGVAERRNRTLLDMVRSMLSSSKLPKFLWTEALKTAVYILNRVPTKAVLKTPFELLKGWKPSLRHMRVWGCSSEVRIYNPQEKKLDLRTISGYFIGYAEKSKGYRFYCPSHSTRIVESRNAKFLEYDLVSGSDQFRNIVSDIDHTKSQPSTSSDRLFIVQNTPQVQTGVERTIDEVQPVIEVPQVVDNIPVDQVDQELPNTSEQQVEPHTSSEDISATLRRSARTKRSAIPSNYVVYLQESDYNIGAENDPESFSQAMSCKESKLWYNSMKDEMSSMKCNDVWDLVELPNGAKAIGCKWVFKTKKDSSGNIERYKARLVAKGFTQKEGIDYTETFSPVSKKDSLRIILALVAHFDLELQQMDVKTTFLNGELEEKVYMKQPEGFPSSDGEQLVCKLKKSIYGLKQASRQWYLKFHNIISSFGFVENVMDQCIYLKVSGSKVCFLVLYVDDILLATNDKGLLHEAKQFLSKNFDMKDMGEASYVIGIKIHRDRFQGILGLSQETYINKVLERFQMKNCSPSVSPIVKGDRFNLKQCPKNDLEREQMKNIPYASAVGSLMYAQVCTRPDIAFAVGMLG</sequence>
<dbReference type="Pfam" id="PF07727">
    <property type="entry name" value="RVT_2"/>
    <property type="match status" value="1"/>
</dbReference>
<feature type="compositionally biased region" description="Polar residues" evidence="3">
    <location>
        <begin position="315"/>
        <end position="332"/>
    </location>
</feature>
<keyword evidence="1" id="KW-0479">Metal-binding</keyword>
<proteinExistence type="predicted"/>
<keyword evidence="6" id="KW-1185">Reference proteome</keyword>
<keyword evidence="2" id="KW-0378">Hydrolase</keyword>
<gene>
    <name evidence="5" type="ORF">VitviT2T_021512</name>
</gene>
<dbReference type="PROSITE" id="PS50994">
    <property type="entry name" value="INTEGRASE"/>
    <property type="match status" value="1"/>
</dbReference>
<reference evidence="5 6" key="1">
    <citation type="journal article" date="2023" name="Hortic Res">
        <title>The complete reference genome for grapevine (Vitis vinifera L.) genetics and breeding.</title>
        <authorList>
            <person name="Shi X."/>
            <person name="Cao S."/>
            <person name="Wang X."/>
            <person name="Huang S."/>
            <person name="Wang Y."/>
            <person name="Liu Z."/>
            <person name="Liu W."/>
            <person name="Leng X."/>
            <person name="Peng Y."/>
            <person name="Wang N."/>
            <person name="Wang Y."/>
            <person name="Ma Z."/>
            <person name="Xu X."/>
            <person name="Zhang F."/>
            <person name="Xue H."/>
            <person name="Zhong H."/>
            <person name="Wang Y."/>
            <person name="Zhang K."/>
            <person name="Velt A."/>
            <person name="Avia K."/>
            <person name="Holtgrawe D."/>
            <person name="Grimplet J."/>
            <person name="Matus J.T."/>
            <person name="Ware D."/>
            <person name="Wu X."/>
            <person name="Wang H."/>
            <person name="Liu C."/>
            <person name="Fang Y."/>
            <person name="Rustenholz C."/>
            <person name="Cheng Z."/>
            <person name="Xiao H."/>
            <person name="Zhou Y."/>
        </authorList>
    </citation>
    <scope>NUCLEOTIDE SEQUENCE [LARGE SCALE GENOMIC DNA]</scope>
    <source>
        <strain evidence="6">cv. Pinot noir / PN40024</strain>
        <tissue evidence="5">Leaf</tissue>
    </source>
</reference>
<evidence type="ECO:0000256" key="3">
    <source>
        <dbReference type="SAM" id="MobiDB-lite"/>
    </source>
</evidence>
<evidence type="ECO:0000313" key="5">
    <source>
        <dbReference type="EMBL" id="WKA03401.1"/>
    </source>
</evidence>
<evidence type="ECO:0000256" key="1">
    <source>
        <dbReference type="ARBA" id="ARBA00022723"/>
    </source>
</evidence>
<dbReference type="InterPro" id="IPR012337">
    <property type="entry name" value="RNaseH-like_sf"/>
</dbReference>
<dbReference type="EMBL" id="CP126661">
    <property type="protein sequence ID" value="WKA03401.1"/>
    <property type="molecule type" value="Genomic_DNA"/>
</dbReference>
<dbReference type="InterPro" id="IPR036397">
    <property type="entry name" value="RNaseH_sf"/>
</dbReference>
<dbReference type="InterPro" id="IPR013103">
    <property type="entry name" value="RVT_2"/>
</dbReference>
<dbReference type="PANTHER" id="PTHR42648:SF28">
    <property type="entry name" value="TRANSPOSON-ENCODED PROTEIN WITH RIBONUCLEASE H-LIKE AND RETROVIRUS ZINC FINGER-LIKE DOMAINS"/>
    <property type="match status" value="1"/>
</dbReference>
<evidence type="ECO:0000259" key="4">
    <source>
        <dbReference type="PROSITE" id="PS50994"/>
    </source>
</evidence>
<evidence type="ECO:0000313" key="6">
    <source>
        <dbReference type="Proteomes" id="UP001227230"/>
    </source>
</evidence>
<evidence type="ECO:0000256" key="2">
    <source>
        <dbReference type="ARBA" id="ARBA00022801"/>
    </source>
</evidence>
<dbReference type="InterPro" id="IPR039537">
    <property type="entry name" value="Retrotran_Ty1/copia-like"/>
</dbReference>
<dbReference type="Pfam" id="PF25597">
    <property type="entry name" value="SH3_retrovirus"/>
    <property type="match status" value="1"/>
</dbReference>
<dbReference type="Proteomes" id="UP001227230">
    <property type="component" value="Chromosome 14"/>
</dbReference>
<dbReference type="InterPro" id="IPR001584">
    <property type="entry name" value="Integrase_cat-core"/>
</dbReference>
<dbReference type="Gene3D" id="3.30.420.10">
    <property type="entry name" value="Ribonuclease H-like superfamily/Ribonuclease H"/>
    <property type="match status" value="1"/>
</dbReference>
<dbReference type="InterPro" id="IPR043502">
    <property type="entry name" value="DNA/RNA_pol_sf"/>
</dbReference>
<dbReference type="SUPFAM" id="SSF56672">
    <property type="entry name" value="DNA/RNA polymerases"/>
    <property type="match status" value="1"/>
</dbReference>